<dbReference type="PANTHER" id="PTHR43133">
    <property type="entry name" value="RNA POLYMERASE ECF-TYPE SIGMA FACTO"/>
    <property type="match status" value="1"/>
</dbReference>
<evidence type="ECO:0000256" key="4">
    <source>
        <dbReference type="ARBA" id="ARBA00023163"/>
    </source>
</evidence>
<dbReference type="RefSeq" id="WP_146594540.1">
    <property type="nucleotide sequence ID" value="NZ_SJPT01000003.1"/>
</dbReference>
<dbReference type="PANTHER" id="PTHR43133:SF51">
    <property type="entry name" value="RNA POLYMERASE SIGMA FACTOR"/>
    <property type="match status" value="1"/>
</dbReference>
<dbReference type="Gene3D" id="1.10.1740.10">
    <property type="match status" value="1"/>
</dbReference>
<evidence type="ECO:0000259" key="6">
    <source>
        <dbReference type="Pfam" id="PF08281"/>
    </source>
</evidence>
<accession>A0A5C6CLC2</accession>
<dbReference type="InterPro" id="IPR039425">
    <property type="entry name" value="RNA_pol_sigma-70-like"/>
</dbReference>
<dbReference type="InterPro" id="IPR013325">
    <property type="entry name" value="RNA_pol_sigma_r2"/>
</dbReference>
<dbReference type="Pfam" id="PF08281">
    <property type="entry name" value="Sigma70_r4_2"/>
    <property type="match status" value="1"/>
</dbReference>
<dbReference type="NCBIfam" id="TIGR02937">
    <property type="entry name" value="sigma70-ECF"/>
    <property type="match status" value="1"/>
</dbReference>
<comment type="caution">
    <text evidence="7">The sequence shown here is derived from an EMBL/GenBank/DDBJ whole genome shotgun (WGS) entry which is preliminary data.</text>
</comment>
<dbReference type="InterPro" id="IPR007627">
    <property type="entry name" value="RNA_pol_sigma70_r2"/>
</dbReference>
<keyword evidence="8" id="KW-1185">Reference proteome</keyword>
<organism evidence="7 8">
    <name type="scientific">Novipirellula galeiformis</name>
    <dbReference type="NCBI Taxonomy" id="2528004"/>
    <lineage>
        <taxon>Bacteria</taxon>
        <taxon>Pseudomonadati</taxon>
        <taxon>Planctomycetota</taxon>
        <taxon>Planctomycetia</taxon>
        <taxon>Pirellulales</taxon>
        <taxon>Pirellulaceae</taxon>
        <taxon>Novipirellula</taxon>
    </lineage>
</organism>
<sequence>MTTDEFENDRYEQFLQYFLRDQTRIFAYIRSLLPQYADAQDVFQRSSMTLWRNFDDFDEQRLFLPWACGIAFNEVRNFRRVSGRDRLHFSDDLIQQLAERRMATLGQRDRRSSAMRICVEHLKQTDRDLIRLAYEELRSVAEIAELTGKAVQTLYNRLSGVRRSLLQCIEKRIAAEEVSG</sequence>
<reference evidence="7 8" key="1">
    <citation type="submission" date="2019-02" db="EMBL/GenBank/DDBJ databases">
        <title>Deep-cultivation of Planctomycetes and their phenomic and genomic characterization uncovers novel biology.</title>
        <authorList>
            <person name="Wiegand S."/>
            <person name="Jogler M."/>
            <person name="Boedeker C."/>
            <person name="Pinto D."/>
            <person name="Vollmers J."/>
            <person name="Rivas-Marin E."/>
            <person name="Kohn T."/>
            <person name="Peeters S.H."/>
            <person name="Heuer A."/>
            <person name="Rast P."/>
            <person name="Oberbeckmann S."/>
            <person name="Bunk B."/>
            <person name="Jeske O."/>
            <person name="Meyerdierks A."/>
            <person name="Storesund J.E."/>
            <person name="Kallscheuer N."/>
            <person name="Luecker S."/>
            <person name="Lage O.M."/>
            <person name="Pohl T."/>
            <person name="Merkel B.J."/>
            <person name="Hornburger P."/>
            <person name="Mueller R.-W."/>
            <person name="Bruemmer F."/>
            <person name="Labrenz M."/>
            <person name="Spormann A.M."/>
            <person name="Op Den Camp H."/>
            <person name="Overmann J."/>
            <person name="Amann R."/>
            <person name="Jetten M.S.M."/>
            <person name="Mascher T."/>
            <person name="Medema M.H."/>
            <person name="Devos D.P."/>
            <person name="Kaster A.-K."/>
            <person name="Ovreas L."/>
            <person name="Rohde M."/>
            <person name="Galperin M.Y."/>
            <person name="Jogler C."/>
        </authorList>
    </citation>
    <scope>NUCLEOTIDE SEQUENCE [LARGE SCALE GENOMIC DNA]</scope>
    <source>
        <strain evidence="7 8">Pla52o</strain>
    </source>
</reference>
<dbReference type="OrthoDB" id="6383365at2"/>
<dbReference type="SUPFAM" id="SSF88946">
    <property type="entry name" value="Sigma2 domain of RNA polymerase sigma factors"/>
    <property type="match status" value="1"/>
</dbReference>
<dbReference type="InterPro" id="IPR014331">
    <property type="entry name" value="RNA_pol_sigma70_ECF_RHOBA"/>
</dbReference>
<comment type="similarity">
    <text evidence="1">Belongs to the sigma-70 factor family. ECF subfamily.</text>
</comment>
<keyword evidence="4" id="KW-0804">Transcription</keyword>
<gene>
    <name evidence="7" type="ORF">Pla52o_22840</name>
</gene>
<evidence type="ECO:0000313" key="8">
    <source>
        <dbReference type="Proteomes" id="UP000316304"/>
    </source>
</evidence>
<evidence type="ECO:0000256" key="1">
    <source>
        <dbReference type="ARBA" id="ARBA00010641"/>
    </source>
</evidence>
<keyword evidence="2" id="KW-0805">Transcription regulation</keyword>
<dbReference type="GO" id="GO:0003677">
    <property type="term" value="F:DNA binding"/>
    <property type="evidence" value="ECO:0007669"/>
    <property type="project" value="InterPro"/>
</dbReference>
<dbReference type="GO" id="GO:0006352">
    <property type="term" value="P:DNA-templated transcription initiation"/>
    <property type="evidence" value="ECO:0007669"/>
    <property type="project" value="InterPro"/>
</dbReference>
<evidence type="ECO:0000259" key="5">
    <source>
        <dbReference type="Pfam" id="PF04542"/>
    </source>
</evidence>
<dbReference type="GO" id="GO:0016987">
    <property type="term" value="F:sigma factor activity"/>
    <property type="evidence" value="ECO:0007669"/>
    <property type="project" value="UniProtKB-KW"/>
</dbReference>
<dbReference type="Gene3D" id="1.10.10.10">
    <property type="entry name" value="Winged helix-like DNA-binding domain superfamily/Winged helix DNA-binding domain"/>
    <property type="match status" value="1"/>
</dbReference>
<evidence type="ECO:0000256" key="2">
    <source>
        <dbReference type="ARBA" id="ARBA00023015"/>
    </source>
</evidence>
<protein>
    <submittedName>
        <fullName evidence="7">RNA polymerase sigma factor</fullName>
    </submittedName>
</protein>
<dbReference type="NCBIfam" id="TIGR02989">
    <property type="entry name" value="Sig-70_gvs1"/>
    <property type="match status" value="1"/>
</dbReference>
<dbReference type="InterPro" id="IPR036388">
    <property type="entry name" value="WH-like_DNA-bd_sf"/>
</dbReference>
<dbReference type="InterPro" id="IPR013324">
    <property type="entry name" value="RNA_pol_sigma_r3/r4-like"/>
</dbReference>
<dbReference type="SUPFAM" id="SSF88659">
    <property type="entry name" value="Sigma3 and sigma4 domains of RNA polymerase sigma factors"/>
    <property type="match status" value="1"/>
</dbReference>
<evidence type="ECO:0000313" key="7">
    <source>
        <dbReference type="EMBL" id="TWU24357.1"/>
    </source>
</evidence>
<name>A0A5C6CLC2_9BACT</name>
<evidence type="ECO:0000256" key="3">
    <source>
        <dbReference type="ARBA" id="ARBA00023082"/>
    </source>
</evidence>
<dbReference type="InterPro" id="IPR014284">
    <property type="entry name" value="RNA_pol_sigma-70_dom"/>
</dbReference>
<keyword evidence="3" id="KW-0731">Sigma factor</keyword>
<feature type="domain" description="RNA polymerase sigma-70 region 2" evidence="5">
    <location>
        <begin position="21"/>
        <end position="82"/>
    </location>
</feature>
<dbReference type="EMBL" id="SJPT01000003">
    <property type="protein sequence ID" value="TWU24357.1"/>
    <property type="molecule type" value="Genomic_DNA"/>
</dbReference>
<proteinExistence type="inferred from homology"/>
<dbReference type="AlphaFoldDB" id="A0A5C6CLC2"/>
<feature type="domain" description="RNA polymerase sigma factor 70 region 4 type 2" evidence="6">
    <location>
        <begin position="118"/>
        <end position="163"/>
    </location>
</feature>
<dbReference type="Proteomes" id="UP000316304">
    <property type="component" value="Unassembled WGS sequence"/>
</dbReference>
<dbReference type="Pfam" id="PF04542">
    <property type="entry name" value="Sigma70_r2"/>
    <property type="match status" value="1"/>
</dbReference>
<dbReference type="InterPro" id="IPR013249">
    <property type="entry name" value="RNA_pol_sigma70_r4_t2"/>
</dbReference>